<reference evidence="1" key="1">
    <citation type="submission" date="2021-02" db="EMBL/GenBank/DDBJ databases">
        <authorList>
            <person name="Nowell W R."/>
        </authorList>
    </citation>
    <scope>NUCLEOTIDE SEQUENCE</scope>
</reference>
<feature type="non-terminal residue" evidence="1">
    <location>
        <position position="24"/>
    </location>
</feature>
<dbReference type="EMBL" id="CAJOBI010145065">
    <property type="protein sequence ID" value="CAF4785843.1"/>
    <property type="molecule type" value="Genomic_DNA"/>
</dbReference>
<protein>
    <submittedName>
        <fullName evidence="1">Uncharacterized protein</fullName>
    </submittedName>
</protein>
<organism evidence="1 3">
    <name type="scientific">Rotaria magnacalcarata</name>
    <dbReference type="NCBI Taxonomy" id="392030"/>
    <lineage>
        <taxon>Eukaryota</taxon>
        <taxon>Metazoa</taxon>
        <taxon>Spiralia</taxon>
        <taxon>Gnathifera</taxon>
        <taxon>Rotifera</taxon>
        <taxon>Eurotatoria</taxon>
        <taxon>Bdelloidea</taxon>
        <taxon>Philodinida</taxon>
        <taxon>Philodinidae</taxon>
        <taxon>Rotaria</taxon>
    </lineage>
</organism>
<proteinExistence type="predicted"/>
<evidence type="ECO:0000313" key="3">
    <source>
        <dbReference type="Proteomes" id="UP000676336"/>
    </source>
</evidence>
<sequence length="24" mass="2618">MQASSSVREIPNVSFSNTYASLQT</sequence>
<name>A0A8S3BAL3_9BILA</name>
<evidence type="ECO:0000313" key="1">
    <source>
        <dbReference type="EMBL" id="CAF4785843.1"/>
    </source>
</evidence>
<evidence type="ECO:0000313" key="2">
    <source>
        <dbReference type="EMBL" id="CAF4941243.1"/>
    </source>
</evidence>
<comment type="caution">
    <text evidence="1">The sequence shown here is derived from an EMBL/GenBank/DDBJ whole genome shotgun (WGS) entry which is preliminary data.</text>
</comment>
<gene>
    <name evidence="1" type="ORF">SMN809_LOCUS46548</name>
    <name evidence="2" type="ORF">SMN809_LOCUS53660</name>
</gene>
<dbReference type="AlphaFoldDB" id="A0A8S3BAL3"/>
<accession>A0A8S3BAL3</accession>
<dbReference type="EMBL" id="CAJOBI010185223">
    <property type="protein sequence ID" value="CAF4941243.1"/>
    <property type="molecule type" value="Genomic_DNA"/>
</dbReference>
<dbReference type="Proteomes" id="UP000676336">
    <property type="component" value="Unassembled WGS sequence"/>
</dbReference>